<dbReference type="EMBL" id="CP001389">
    <property type="protein sequence ID" value="ACP26531.1"/>
    <property type="molecule type" value="Genomic_DNA"/>
</dbReference>
<dbReference type="KEGG" id="rhi:NGR_c27840"/>
<evidence type="ECO:0000256" key="2">
    <source>
        <dbReference type="HAMAP-Rule" id="MF_01875"/>
    </source>
</evidence>
<feature type="compositionally biased region" description="Basic and acidic residues" evidence="3">
    <location>
        <begin position="258"/>
        <end position="267"/>
    </location>
</feature>
<evidence type="ECO:0000256" key="1">
    <source>
        <dbReference type="ARBA" id="ARBA00023125"/>
    </source>
</evidence>
<dbReference type="SMART" id="SM00559">
    <property type="entry name" value="Ku78"/>
    <property type="match status" value="1"/>
</dbReference>
<proteinExistence type="inferred from homology"/>
<dbReference type="OrthoDB" id="9780854at2"/>
<keyword evidence="2" id="KW-0233">DNA recombination</keyword>
<dbReference type="PIRSF" id="PIRSF006493">
    <property type="entry name" value="Prok_Ku"/>
    <property type="match status" value="1"/>
</dbReference>
<dbReference type="GO" id="GO:0006303">
    <property type="term" value="P:double-strand break repair via nonhomologous end joining"/>
    <property type="evidence" value="ECO:0007669"/>
    <property type="project" value="UniProtKB-UniRule"/>
</dbReference>
<accession>C3MIG8</accession>
<dbReference type="SUPFAM" id="SSF100939">
    <property type="entry name" value="SPOC domain-like"/>
    <property type="match status" value="1"/>
</dbReference>
<dbReference type="HOGENOM" id="CLU_048975_0_0_5"/>
<keyword evidence="2" id="KW-0234">DNA repair</keyword>
<evidence type="ECO:0000313" key="6">
    <source>
        <dbReference type="Proteomes" id="UP000001054"/>
    </source>
</evidence>
<dbReference type="PANTHER" id="PTHR41251">
    <property type="entry name" value="NON-HOMOLOGOUS END JOINING PROTEIN KU"/>
    <property type="match status" value="1"/>
</dbReference>
<sequence length="284" mass="31715">MAARALWKGQLRLSLVSIAVELFSATRSGASISFRQIHKPSGKPIHYEKVVEGVGPVDVDDIVKGFEYEDDRYALLDPEEVDAIKLETKKTLELVQFVDVGEIPPLYFDKPYYLVPADDLAEDAYRVVRDALKTANKIGLGQLTLRGREYLVAVKPGGDGLLLETLRYADELRKADPMFSDISGKKADKELLEVAAALIERKTAPFDAQAFKDNYATALRELVKRKMKGKSARVEVEEGERPERRGDNVVDLMAALKKSLESNEPKKKPAKAHSSSRRTRRKSA</sequence>
<keyword evidence="1 2" id="KW-0238">DNA-binding</keyword>
<feature type="region of interest" description="Disordered" evidence="3">
    <location>
        <begin position="257"/>
        <end position="284"/>
    </location>
</feature>
<evidence type="ECO:0000256" key="3">
    <source>
        <dbReference type="SAM" id="MobiDB-lite"/>
    </source>
</evidence>
<dbReference type="PATRIC" id="fig|394.7.peg.5619"/>
<dbReference type="Pfam" id="PF02735">
    <property type="entry name" value="Ku"/>
    <property type="match status" value="1"/>
</dbReference>
<dbReference type="GO" id="GO:0003690">
    <property type="term" value="F:double-stranded DNA binding"/>
    <property type="evidence" value="ECO:0007669"/>
    <property type="project" value="UniProtKB-UniRule"/>
</dbReference>
<keyword evidence="6" id="KW-1185">Reference proteome</keyword>
<comment type="subunit">
    <text evidence="2">Homodimer. Interacts with LigD.</text>
</comment>
<organism evidence="5 6">
    <name type="scientific">Sinorhizobium fredii (strain NBRC 101917 / NGR234)</name>
    <dbReference type="NCBI Taxonomy" id="394"/>
    <lineage>
        <taxon>Bacteria</taxon>
        <taxon>Pseudomonadati</taxon>
        <taxon>Pseudomonadota</taxon>
        <taxon>Alphaproteobacteria</taxon>
        <taxon>Hyphomicrobiales</taxon>
        <taxon>Rhizobiaceae</taxon>
        <taxon>Sinorhizobium/Ensifer group</taxon>
        <taxon>Sinorhizobium</taxon>
    </lineage>
</organism>
<feature type="domain" description="Ku" evidence="4">
    <location>
        <begin position="54"/>
        <end position="182"/>
    </location>
</feature>
<comment type="function">
    <text evidence="2">With LigD forms a non-homologous end joining (NHEJ) DNA repair enzyme, which repairs dsDNA breaks with reduced fidelity. Binds linear dsDNA with 5'- and 3'- overhangs but not closed circular dsDNA nor ssDNA. Recruits and stimulates the ligase activity of LigD.</text>
</comment>
<dbReference type="CDD" id="cd00789">
    <property type="entry name" value="KU_like"/>
    <property type="match status" value="1"/>
</dbReference>
<dbReference type="NCBIfam" id="TIGR02772">
    <property type="entry name" value="Ku_bact"/>
    <property type="match status" value="1"/>
</dbReference>
<dbReference type="PANTHER" id="PTHR41251:SF1">
    <property type="entry name" value="NON-HOMOLOGOUS END JOINING PROTEIN KU"/>
    <property type="match status" value="1"/>
</dbReference>
<keyword evidence="2" id="KW-0227">DNA damage</keyword>
<dbReference type="GO" id="GO:0006310">
    <property type="term" value="P:DNA recombination"/>
    <property type="evidence" value="ECO:0007669"/>
    <property type="project" value="UniProtKB-KW"/>
</dbReference>
<dbReference type="InterPro" id="IPR009187">
    <property type="entry name" value="Prok_Ku"/>
</dbReference>
<name>C3MIG8_SINFN</name>
<feature type="compositionally biased region" description="Basic residues" evidence="3">
    <location>
        <begin position="268"/>
        <end position="284"/>
    </location>
</feature>
<feature type="region of interest" description="Disordered" evidence="3">
    <location>
        <begin position="230"/>
        <end position="249"/>
    </location>
</feature>
<dbReference type="InterPro" id="IPR006164">
    <property type="entry name" value="DNA_bd_Ku70/Ku80"/>
</dbReference>
<dbReference type="RefSeq" id="WP_012709287.1">
    <property type="nucleotide sequence ID" value="NC_012587.1"/>
</dbReference>
<dbReference type="STRING" id="394.NGR_c27840"/>
<dbReference type="HAMAP" id="MF_01875">
    <property type="entry name" value="Prokaryotic_Ku"/>
    <property type="match status" value="1"/>
</dbReference>
<evidence type="ECO:0000313" key="5">
    <source>
        <dbReference type="EMBL" id="ACP26531.1"/>
    </source>
</evidence>
<feature type="compositionally biased region" description="Basic and acidic residues" evidence="3">
    <location>
        <begin position="232"/>
        <end position="248"/>
    </location>
</feature>
<reference evidence="5 6" key="1">
    <citation type="journal article" date="2009" name="Appl. Environ. Microbiol.">
        <title>Rhizobium sp. strain NGR234 possesses a remarkable number of secretion systems.</title>
        <authorList>
            <person name="Schmeisser C."/>
            <person name="Liesegang H."/>
            <person name="Krysciak D."/>
            <person name="Bakkou N."/>
            <person name="Le Quere A."/>
            <person name="Wollherr A."/>
            <person name="Heinemeyer I."/>
            <person name="Morgenstern B."/>
            <person name="Pommerening-Roeser A."/>
            <person name="Flores M."/>
            <person name="Palacios R."/>
            <person name="Brenner S."/>
            <person name="Gottschalk G."/>
            <person name="Schmitz R.A."/>
            <person name="Broughton W.J."/>
            <person name="Perret X."/>
            <person name="Strittmatter A.W."/>
            <person name="Streit W.R."/>
        </authorList>
    </citation>
    <scope>NUCLEOTIDE SEQUENCE [LARGE SCALE GENOMIC DNA]</scope>
    <source>
        <strain evidence="6">NBRC 101917 / NGR234</strain>
    </source>
</reference>
<protein>
    <recommendedName>
        <fullName evidence="2">Non-homologous end joining protein Ku</fullName>
    </recommendedName>
</protein>
<gene>
    <name evidence="2" type="primary">ku</name>
    <name evidence="5" type="ordered locus">NGR_c27840</name>
</gene>
<dbReference type="AlphaFoldDB" id="C3MIG8"/>
<dbReference type="InterPro" id="IPR016194">
    <property type="entry name" value="SPOC-like_C_dom_sf"/>
</dbReference>
<evidence type="ECO:0000259" key="4">
    <source>
        <dbReference type="SMART" id="SM00559"/>
    </source>
</evidence>
<dbReference type="eggNOG" id="COG1273">
    <property type="taxonomic scope" value="Bacteria"/>
</dbReference>
<dbReference type="Gene3D" id="2.40.290.10">
    <property type="match status" value="1"/>
</dbReference>
<dbReference type="Proteomes" id="UP000001054">
    <property type="component" value="Chromosome"/>
</dbReference>
<comment type="similarity">
    <text evidence="2">Belongs to the prokaryotic Ku family.</text>
</comment>